<reference evidence="1 2" key="1">
    <citation type="submission" date="2014-03" db="EMBL/GenBank/DDBJ databases">
        <title>Draft Genome of Photorhabdus luminescens BA1, an Egyptian Isolate.</title>
        <authorList>
            <person name="Ghazal S."/>
            <person name="Hurst S.G.IV."/>
            <person name="Morris K."/>
            <person name="Thomas K."/>
            <person name="Tisa L.S."/>
        </authorList>
    </citation>
    <scope>NUCLEOTIDE SEQUENCE [LARGE SCALE GENOMIC DNA]</scope>
    <source>
        <strain evidence="1 2">BA1</strain>
    </source>
</reference>
<dbReference type="RefSeq" id="WP_036777841.1">
    <property type="nucleotide sequence ID" value="NZ_CAWLTM010000096.1"/>
</dbReference>
<accession>A0A022PJX6</accession>
<name>A0A022PJX6_9GAMM</name>
<dbReference type="PATRIC" id="fig|1393736.3.peg.1696"/>
<dbReference type="EMBL" id="JFGV01000019">
    <property type="protein sequence ID" value="EYU15819.1"/>
    <property type="molecule type" value="Genomic_DNA"/>
</dbReference>
<proteinExistence type="predicted"/>
<organism evidence="1 2">
    <name type="scientific">Photorhabdus aegyptia</name>
    <dbReference type="NCBI Taxonomy" id="2805098"/>
    <lineage>
        <taxon>Bacteria</taxon>
        <taxon>Pseudomonadati</taxon>
        <taxon>Pseudomonadota</taxon>
        <taxon>Gammaproteobacteria</taxon>
        <taxon>Enterobacterales</taxon>
        <taxon>Morganellaceae</taxon>
        <taxon>Photorhabdus</taxon>
    </lineage>
</organism>
<comment type="caution">
    <text evidence="1">The sequence shown here is derived from an EMBL/GenBank/DDBJ whole genome shotgun (WGS) entry which is preliminary data.</text>
</comment>
<sequence>MSEFRERLKRLALPSWMDKGEPAKLLWAAREFWLMIYRWLTWPLAQLDAETCSAELLPMLAYQRDIQRFNGEPLTLFRKRVKYAFINAREAGSVAGFIAIFERLGVGHVEVRERQPAIDWDVIILRVSDGQVAENPDLLMSIIRQYGRTCRRYRFEVMANNKLFMRVGSLGAEYCCYYAAMPSPSLLLKVGYMSGESVFDSASLKAITVSNMTYGASL</sequence>
<dbReference type="Proteomes" id="UP000023464">
    <property type="component" value="Unassembled WGS sequence"/>
</dbReference>
<dbReference type="AlphaFoldDB" id="A0A022PJX6"/>
<dbReference type="InterPro" id="IPR006521">
    <property type="entry name" value="Tail_protein_I"/>
</dbReference>
<dbReference type="Pfam" id="PF09684">
    <property type="entry name" value="Tail_P2_I"/>
    <property type="match status" value="1"/>
</dbReference>
<evidence type="ECO:0000313" key="1">
    <source>
        <dbReference type="EMBL" id="EYU15819.1"/>
    </source>
</evidence>
<evidence type="ECO:0000313" key="2">
    <source>
        <dbReference type="Proteomes" id="UP000023464"/>
    </source>
</evidence>
<keyword evidence="2" id="KW-1185">Reference proteome</keyword>
<protein>
    <submittedName>
        <fullName evidence="1">Phage tail protein</fullName>
    </submittedName>
</protein>
<gene>
    <name evidence="1" type="ORF">BA1DRAFT_01682</name>
</gene>